<gene>
    <name evidence="3" type="ORF">CLAFUR5_08018</name>
</gene>
<evidence type="ECO:0000313" key="4">
    <source>
        <dbReference type="Proteomes" id="UP000756132"/>
    </source>
</evidence>
<dbReference type="KEGG" id="ffu:CLAFUR5_08018"/>
<evidence type="ECO:0000259" key="2">
    <source>
        <dbReference type="Pfam" id="PF06985"/>
    </source>
</evidence>
<dbReference type="PANTHER" id="PTHR10622:SF10">
    <property type="entry name" value="HET DOMAIN-CONTAINING PROTEIN"/>
    <property type="match status" value="1"/>
</dbReference>
<dbReference type="EMBL" id="CP090165">
    <property type="protein sequence ID" value="UJO15308.1"/>
    <property type="molecule type" value="Genomic_DNA"/>
</dbReference>
<name>A0A9Q8LEP0_PASFU</name>
<keyword evidence="4" id="KW-1185">Reference proteome</keyword>
<dbReference type="Pfam" id="PF06985">
    <property type="entry name" value="HET"/>
    <property type="match status" value="1"/>
</dbReference>
<organism evidence="3 4">
    <name type="scientific">Passalora fulva</name>
    <name type="common">Tomato leaf mold</name>
    <name type="synonym">Cladosporium fulvum</name>
    <dbReference type="NCBI Taxonomy" id="5499"/>
    <lineage>
        <taxon>Eukaryota</taxon>
        <taxon>Fungi</taxon>
        <taxon>Dikarya</taxon>
        <taxon>Ascomycota</taxon>
        <taxon>Pezizomycotina</taxon>
        <taxon>Dothideomycetes</taxon>
        <taxon>Dothideomycetidae</taxon>
        <taxon>Mycosphaerellales</taxon>
        <taxon>Mycosphaerellaceae</taxon>
        <taxon>Fulvia</taxon>
    </lineage>
</organism>
<reference evidence="3" key="1">
    <citation type="submission" date="2021-12" db="EMBL/GenBank/DDBJ databases">
        <authorList>
            <person name="Zaccaron A."/>
            <person name="Stergiopoulos I."/>
        </authorList>
    </citation>
    <scope>NUCLEOTIDE SEQUENCE</scope>
    <source>
        <strain evidence="3">Race5_Kim</strain>
    </source>
</reference>
<evidence type="ECO:0000256" key="1">
    <source>
        <dbReference type="SAM" id="MobiDB-lite"/>
    </source>
</evidence>
<dbReference type="PANTHER" id="PTHR10622">
    <property type="entry name" value="HET DOMAIN-CONTAINING PROTEIN"/>
    <property type="match status" value="1"/>
</dbReference>
<dbReference type="GeneID" id="71987896"/>
<sequence length="648" mass="73914">MRLLNIHTLQFADFASDDLPPYTIASHRWGEDETTYQYVERRPRTDLARGASKRQFSFEAVSDIPPSAGFKKVQAFCKTIASLNYTVLSTPPWKVIGLALRCDWLWIDTACIDKTNSAELSESLNSMFKWYRNAAVCYAYLKDVRSTNDYQGAMLDLMRSEWFHRGWTLQELLTPGVVVFLTTDWKVLGHKCPYDEIMCEIVCHGFGQRLDLILSRITRIPLHIIRNYANAKNVSIAERMTWIQSRITTRLEDKAYSLLGIMDVFMSPIYGEGEHAWDRLLAAIDKREEDCKLIAKRTATMSQDHRWPFENMTLPLSSLSPSISSDFTPRSRTHGGQRHRVQIAWSATTEAQTVPRSKTQTTGCKDVVQALKFCQVTVQPGSLGPVLTPQDLERWRQSCLLWRNPMEQQCGHCHGNIYSDQIIKCDNVYCKNPIYHRRCASRRVDEPVWCCDLCRDSMEGFAAVQHLSLDDQDTRVCEIEPSLFDGLDSTTPVLTLTIPQSLPIVPMELPLASEGTSHMVDHSSASNLSSGDDSSFLLTPHSQHGDVSPITEPPESVSPELDQPLDMTVNMLKTALTEANRSDAEIKRIWSLLESMTTREAKEKEAETFKQRCRLVLHKLRPPRHITRYASRRQDWTTIAGDEYLAER</sequence>
<proteinExistence type="predicted"/>
<evidence type="ECO:0000313" key="3">
    <source>
        <dbReference type="EMBL" id="UJO15308.1"/>
    </source>
</evidence>
<dbReference type="InterPro" id="IPR010730">
    <property type="entry name" value="HET"/>
</dbReference>
<accession>A0A9Q8LEP0</accession>
<dbReference type="RefSeq" id="XP_047759674.1">
    <property type="nucleotide sequence ID" value="XM_047907166.1"/>
</dbReference>
<protein>
    <submittedName>
        <fullName evidence="3">Vegetative incompatibility protein HET-E-1</fullName>
    </submittedName>
</protein>
<feature type="compositionally biased region" description="Low complexity" evidence="1">
    <location>
        <begin position="522"/>
        <end position="538"/>
    </location>
</feature>
<dbReference type="OrthoDB" id="6250593at2759"/>
<feature type="domain" description="Heterokaryon incompatibility" evidence="2">
    <location>
        <begin position="100"/>
        <end position="147"/>
    </location>
</feature>
<reference evidence="3" key="2">
    <citation type="journal article" date="2022" name="Microb. Genom.">
        <title>A chromosome-scale genome assembly of the tomato pathogen Cladosporium fulvum reveals a compartmentalized genome architecture and the presence of a dispensable chromosome.</title>
        <authorList>
            <person name="Zaccaron A.Z."/>
            <person name="Chen L.H."/>
            <person name="Samaras A."/>
            <person name="Stergiopoulos I."/>
        </authorList>
    </citation>
    <scope>NUCLEOTIDE SEQUENCE</scope>
    <source>
        <strain evidence="3">Race5_Kim</strain>
    </source>
</reference>
<dbReference type="AlphaFoldDB" id="A0A9Q8LEP0"/>
<feature type="region of interest" description="Disordered" evidence="1">
    <location>
        <begin position="515"/>
        <end position="559"/>
    </location>
</feature>
<dbReference type="Proteomes" id="UP000756132">
    <property type="component" value="Chromosome 3"/>
</dbReference>